<name>A0A7M1S1P6_9BACT</name>
<keyword evidence="3" id="KW-0472">Membrane</keyword>
<dbReference type="SUPFAM" id="SSF55073">
    <property type="entry name" value="Nucleotide cyclase"/>
    <property type="match status" value="1"/>
</dbReference>
<evidence type="ECO:0000259" key="4">
    <source>
        <dbReference type="PROSITE" id="PS50887"/>
    </source>
</evidence>
<dbReference type="InterPro" id="IPR000160">
    <property type="entry name" value="GGDEF_dom"/>
</dbReference>
<dbReference type="CDD" id="cd01949">
    <property type="entry name" value="GGDEF"/>
    <property type="match status" value="1"/>
</dbReference>
<feature type="transmembrane region" description="Helical" evidence="3">
    <location>
        <begin position="315"/>
        <end position="333"/>
    </location>
</feature>
<dbReference type="GO" id="GO:0005886">
    <property type="term" value="C:plasma membrane"/>
    <property type="evidence" value="ECO:0007669"/>
    <property type="project" value="TreeGrafter"/>
</dbReference>
<evidence type="ECO:0000256" key="3">
    <source>
        <dbReference type="SAM" id="Phobius"/>
    </source>
</evidence>
<proteinExistence type="predicted"/>
<feature type="transmembrane region" description="Helical" evidence="3">
    <location>
        <begin position="191"/>
        <end position="213"/>
    </location>
</feature>
<reference evidence="5 6" key="1">
    <citation type="submission" date="2020-10" db="EMBL/GenBank/DDBJ databases">
        <title>The genome of sulfurovum sp.</title>
        <authorList>
            <person name="Xie S."/>
            <person name="Shao Z."/>
            <person name="Jiang L."/>
        </authorList>
    </citation>
    <scope>NUCLEOTIDE SEQUENCE [LARGE SCALE GENOMIC DNA]</scope>
    <source>
        <strain evidence="5 6">ST-419</strain>
    </source>
</reference>
<feature type="transmembrane region" description="Helical" evidence="3">
    <location>
        <begin position="340"/>
        <end position="359"/>
    </location>
</feature>
<dbReference type="Pfam" id="PF07695">
    <property type="entry name" value="7TMR-DISM_7TM"/>
    <property type="match status" value="1"/>
</dbReference>
<dbReference type="InterPro" id="IPR011623">
    <property type="entry name" value="7TMR_DISM_rcpt_extracell_dom1"/>
</dbReference>
<dbReference type="PANTHER" id="PTHR45138">
    <property type="entry name" value="REGULATORY COMPONENTS OF SENSORY TRANSDUCTION SYSTEM"/>
    <property type="match status" value="1"/>
</dbReference>
<evidence type="ECO:0000256" key="1">
    <source>
        <dbReference type="ARBA" id="ARBA00012528"/>
    </source>
</evidence>
<dbReference type="Gene3D" id="2.60.40.2380">
    <property type="match status" value="1"/>
</dbReference>
<accession>A0A7M1S1P6</accession>
<evidence type="ECO:0000313" key="5">
    <source>
        <dbReference type="EMBL" id="QOR61002.1"/>
    </source>
</evidence>
<feature type="transmembrane region" description="Helical" evidence="3">
    <location>
        <begin position="220"/>
        <end position="239"/>
    </location>
</feature>
<dbReference type="PROSITE" id="PS50887">
    <property type="entry name" value="GGDEF"/>
    <property type="match status" value="1"/>
</dbReference>
<protein>
    <recommendedName>
        <fullName evidence="1">diguanylate cyclase</fullName>
        <ecNumber evidence="1">2.7.7.65</ecNumber>
    </recommendedName>
</protein>
<dbReference type="InterPro" id="IPR011622">
    <property type="entry name" value="7TMR_DISM_rcpt_extracell_dom2"/>
</dbReference>
<dbReference type="SMART" id="SM00267">
    <property type="entry name" value="GGDEF"/>
    <property type="match status" value="1"/>
</dbReference>
<keyword evidence="3" id="KW-0812">Transmembrane</keyword>
<dbReference type="InterPro" id="IPR029787">
    <property type="entry name" value="Nucleotide_cyclase"/>
</dbReference>
<dbReference type="GO" id="GO:0043709">
    <property type="term" value="P:cell adhesion involved in single-species biofilm formation"/>
    <property type="evidence" value="ECO:0007669"/>
    <property type="project" value="TreeGrafter"/>
</dbReference>
<dbReference type="PANTHER" id="PTHR45138:SF9">
    <property type="entry name" value="DIGUANYLATE CYCLASE DGCM-RELATED"/>
    <property type="match status" value="1"/>
</dbReference>
<dbReference type="FunFam" id="3.30.70.270:FF:000001">
    <property type="entry name" value="Diguanylate cyclase domain protein"/>
    <property type="match status" value="1"/>
</dbReference>
<dbReference type="AlphaFoldDB" id="A0A7M1S1P6"/>
<dbReference type="NCBIfam" id="TIGR00254">
    <property type="entry name" value="GGDEF"/>
    <property type="match status" value="1"/>
</dbReference>
<feature type="transmembrane region" description="Helical" evidence="3">
    <location>
        <begin position="251"/>
        <end position="273"/>
    </location>
</feature>
<dbReference type="Proteomes" id="UP000595074">
    <property type="component" value="Chromosome"/>
</dbReference>
<keyword evidence="6" id="KW-1185">Reference proteome</keyword>
<keyword evidence="3" id="KW-1133">Transmembrane helix</keyword>
<dbReference type="RefSeq" id="WP_197547673.1">
    <property type="nucleotide sequence ID" value="NZ_CP063164.1"/>
</dbReference>
<evidence type="ECO:0000256" key="2">
    <source>
        <dbReference type="ARBA" id="ARBA00034247"/>
    </source>
</evidence>
<dbReference type="Pfam" id="PF07696">
    <property type="entry name" value="7TMR-DISMED2"/>
    <property type="match status" value="1"/>
</dbReference>
<dbReference type="Gene3D" id="3.30.70.270">
    <property type="match status" value="1"/>
</dbReference>
<sequence>MLRTTNLEKEREVLIKKVCLFLFLSTVMLYAEAVVRITGESVNLNTFTLNYFIDHSEKMSLESIKKETFIEGPNRLSLGINAHTTWVKIILENKTEEPKTLFIQDIYVFHSSNTTFYAFDEEERLLDTISFQPRNCVNTDLLEGAVASFKVKLEAHEKQTVYIRSKFLAYQIIDLRILDDKHAKENLVHTFMWVIALTSVLITLAGYYLILFLFSRHREYLYYSLYLISSSVFIAYSYGMVSHYFHLYGKITLYLNATVIVAPIFLALFVKSVFNTSAKHTKENFMLNSLITVFGVTYIYSFFDYYRAIEVTSFIYIYMLVVMLGVALSLLIKKVPLVKYFLVAHIFYIIFSSIALMHYNNIIAFNFLTSHAIAIGTMIEALLLAILVSHRIKILEEANQRKDAILLTDTMTTLYNKSYFEQMLQKQLKVHRDTKKTLGLFVIDIDYFKQYNDTYGHISGDVALRAVANVLKNVLEHPDDMAFRIGGEEFAVICTNTSPQKLSVYAEKILKSIESLKIEHKRSKISKYLTVSIGMYCTDELILKNAKQIYLYADDALYRAKKEGRNRVSKYDIREGNPSLRLSI</sequence>
<dbReference type="KEGG" id="sinu:IMZ28_05910"/>
<dbReference type="GO" id="GO:0052621">
    <property type="term" value="F:diguanylate cyclase activity"/>
    <property type="evidence" value="ECO:0007669"/>
    <property type="project" value="UniProtKB-EC"/>
</dbReference>
<dbReference type="InterPro" id="IPR050469">
    <property type="entry name" value="Diguanylate_Cyclase"/>
</dbReference>
<feature type="domain" description="GGDEF" evidence="4">
    <location>
        <begin position="436"/>
        <end position="573"/>
    </location>
</feature>
<gene>
    <name evidence="5" type="ORF">IMZ28_05910</name>
</gene>
<dbReference type="EMBL" id="CP063164">
    <property type="protein sequence ID" value="QOR61002.1"/>
    <property type="molecule type" value="Genomic_DNA"/>
</dbReference>
<feature type="transmembrane region" description="Helical" evidence="3">
    <location>
        <begin position="365"/>
        <end position="388"/>
    </location>
</feature>
<organism evidence="5 6">
    <name type="scientific">Sulfurovum indicum</name>
    <dbReference type="NCBI Taxonomy" id="2779528"/>
    <lineage>
        <taxon>Bacteria</taxon>
        <taxon>Pseudomonadati</taxon>
        <taxon>Campylobacterota</taxon>
        <taxon>Epsilonproteobacteria</taxon>
        <taxon>Campylobacterales</taxon>
        <taxon>Sulfurovaceae</taxon>
        <taxon>Sulfurovum</taxon>
    </lineage>
</organism>
<evidence type="ECO:0000313" key="6">
    <source>
        <dbReference type="Proteomes" id="UP000595074"/>
    </source>
</evidence>
<feature type="transmembrane region" description="Helical" evidence="3">
    <location>
        <begin position="285"/>
        <end position="303"/>
    </location>
</feature>
<dbReference type="Pfam" id="PF00990">
    <property type="entry name" value="GGDEF"/>
    <property type="match status" value="1"/>
</dbReference>
<dbReference type="GO" id="GO:1902201">
    <property type="term" value="P:negative regulation of bacterial-type flagellum-dependent cell motility"/>
    <property type="evidence" value="ECO:0007669"/>
    <property type="project" value="TreeGrafter"/>
</dbReference>
<dbReference type="InterPro" id="IPR043128">
    <property type="entry name" value="Rev_trsase/Diguanyl_cyclase"/>
</dbReference>
<comment type="catalytic activity">
    <reaction evidence="2">
        <text>2 GTP = 3',3'-c-di-GMP + 2 diphosphate</text>
        <dbReference type="Rhea" id="RHEA:24898"/>
        <dbReference type="ChEBI" id="CHEBI:33019"/>
        <dbReference type="ChEBI" id="CHEBI:37565"/>
        <dbReference type="ChEBI" id="CHEBI:58805"/>
        <dbReference type="EC" id="2.7.7.65"/>
    </reaction>
</comment>
<dbReference type="EC" id="2.7.7.65" evidence="1"/>